<keyword evidence="1" id="KW-1133">Transmembrane helix</keyword>
<evidence type="ECO:0000256" key="1">
    <source>
        <dbReference type="SAM" id="Phobius"/>
    </source>
</evidence>
<protein>
    <submittedName>
        <fullName evidence="2">Serine/threonine protein kinase</fullName>
    </submittedName>
</protein>
<dbReference type="GO" id="GO:0004674">
    <property type="term" value="F:protein serine/threonine kinase activity"/>
    <property type="evidence" value="ECO:0007669"/>
    <property type="project" value="UniProtKB-KW"/>
</dbReference>
<feature type="transmembrane region" description="Helical" evidence="1">
    <location>
        <begin position="162"/>
        <end position="184"/>
    </location>
</feature>
<dbReference type="Proteomes" id="UP000788419">
    <property type="component" value="Unassembled WGS sequence"/>
</dbReference>
<accession>A0ABQ6Z3B3</accession>
<evidence type="ECO:0000313" key="3">
    <source>
        <dbReference type="Proteomes" id="UP000788419"/>
    </source>
</evidence>
<keyword evidence="2" id="KW-0418">Kinase</keyword>
<keyword evidence="3" id="KW-1185">Reference proteome</keyword>
<keyword evidence="1" id="KW-0472">Membrane</keyword>
<keyword evidence="1" id="KW-0812">Transmembrane</keyword>
<feature type="transmembrane region" description="Helical" evidence="1">
    <location>
        <begin position="124"/>
        <end position="150"/>
    </location>
</feature>
<reference evidence="2 3" key="1">
    <citation type="submission" date="2017-10" db="EMBL/GenBank/DDBJ databases">
        <title>Whole genome sequencing of members of genus Pseudoxanthomonas.</title>
        <authorList>
            <person name="Kumar S."/>
            <person name="Bansal K."/>
            <person name="Kaur A."/>
            <person name="Patil P."/>
            <person name="Sharma S."/>
            <person name="Patil P.B."/>
        </authorList>
    </citation>
    <scope>NUCLEOTIDE SEQUENCE [LARGE SCALE GENOMIC DNA]</scope>
    <source>
        <strain evidence="2 3">DSM 17801</strain>
    </source>
</reference>
<sequence>MDTTMELDELKNAWQVLGRQLERQDALQWQLLRERKLEHVRRGLRPLAWGQGLQALLGIGLIVLGVACWTRNTAVPGLFWTGLLVHAFGVAHVALAGITLGMIGTFDYSAPVLRIQKQMARLRGIYAISANVCGAPWWVMWVLVVVAFAGLGEVDPAAGTPLWIQISLALGVAGWLGTYALSWISSRRARRAGREGGFLDESDAIRRGRALLDEIAEFERD</sequence>
<gene>
    <name evidence="2" type="ORF">CSC65_15745</name>
</gene>
<comment type="caution">
    <text evidence="2">The sequence shown here is derived from an EMBL/GenBank/DDBJ whole genome shotgun (WGS) entry which is preliminary data.</text>
</comment>
<feature type="transmembrane region" description="Helical" evidence="1">
    <location>
        <begin position="79"/>
        <end position="103"/>
    </location>
</feature>
<keyword evidence="2" id="KW-0723">Serine/threonine-protein kinase</keyword>
<evidence type="ECO:0000313" key="2">
    <source>
        <dbReference type="EMBL" id="KAF1691824.1"/>
    </source>
</evidence>
<dbReference type="EMBL" id="PDWN01000020">
    <property type="protein sequence ID" value="KAF1691824.1"/>
    <property type="molecule type" value="Genomic_DNA"/>
</dbReference>
<feature type="transmembrane region" description="Helical" evidence="1">
    <location>
        <begin position="47"/>
        <end position="67"/>
    </location>
</feature>
<dbReference type="RefSeq" id="WP_162411560.1">
    <property type="nucleotide sequence ID" value="NZ_PDWN01000020.1"/>
</dbReference>
<name>A0ABQ6Z3B3_9GAMM</name>
<organism evidence="2 3">
    <name type="scientific">Pseudoxanthomonas daejeonensis</name>
    <dbReference type="NCBI Taxonomy" id="266062"/>
    <lineage>
        <taxon>Bacteria</taxon>
        <taxon>Pseudomonadati</taxon>
        <taxon>Pseudomonadota</taxon>
        <taxon>Gammaproteobacteria</taxon>
        <taxon>Lysobacterales</taxon>
        <taxon>Lysobacteraceae</taxon>
        <taxon>Pseudoxanthomonas</taxon>
    </lineage>
</organism>
<proteinExistence type="predicted"/>
<keyword evidence="2" id="KW-0808">Transferase</keyword>